<evidence type="ECO:0000313" key="1">
    <source>
        <dbReference type="EMBL" id="MPC81745.1"/>
    </source>
</evidence>
<dbReference type="AlphaFoldDB" id="A0A5B7IHN2"/>
<gene>
    <name evidence="1" type="ORF">E2C01_076379</name>
</gene>
<accession>A0A5B7IHN2</accession>
<name>A0A5B7IHN2_PORTR</name>
<proteinExistence type="predicted"/>
<comment type="caution">
    <text evidence="1">The sequence shown here is derived from an EMBL/GenBank/DDBJ whole genome shotgun (WGS) entry which is preliminary data.</text>
</comment>
<sequence length="61" mass="6560">MAWKLNTSLINNCRNKSRLRHGPLPPIAPPRSLKFAIGPGYRGGPGGCALRSGEATVRSFI</sequence>
<protein>
    <submittedName>
        <fullName evidence="1">Uncharacterized protein</fullName>
    </submittedName>
</protein>
<reference evidence="1 2" key="1">
    <citation type="submission" date="2019-05" db="EMBL/GenBank/DDBJ databases">
        <title>Another draft genome of Portunus trituberculatus and its Hox gene families provides insights of decapod evolution.</title>
        <authorList>
            <person name="Jeong J.-H."/>
            <person name="Song I."/>
            <person name="Kim S."/>
            <person name="Choi T."/>
            <person name="Kim D."/>
            <person name="Ryu S."/>
            <person name="Kim W."/>
        </authorList>
    </citation>
    <scope>NUCLEOTIDE SEQUENCE [LARGE SCALE GENOMIC DNA]</scope>
    <source>
        <tissue evidence="1">Muscle</tissue>
    </source>
</reference>
<dbReference type="Proteomes" id="UP000324222">
    <property type="component" value="Unassembled WGS sequence"/>
</dbReference>
<keyword evidence="2" id="KW-1185">Reference proteome</keyword>
<dbReference type="EMBL" id="VSRR010057875">
    <property type="protein sequence ID" value="MPC81745.1"/>
    <property type="molecule type" value="Genomic_DNA"/>
</dbReference>
<evidence type="ECO:0000313" key="2">
    <source>
        <dbReference type="Proteomes" id="UP000324222"/>
    </source>
</evidence>
<organism evidence="1 2">
    <name type="scientific">Portunus trituberculatus</name>
    <name type="common">Swimming crab</name>
    <name type="synonym">Neptunus trituberculatus</name>
    <dbReference type="NCBI Taxonomy" id="210409"/>
    <lineage>
        <taxon>Eukaryota</taxon>
        <taxon>Metazoa</taxon>
        <taxon>Ecdysozoa</taxon>
        <taxon>Arthropoda</taxon>
        <taxon>Crustacea</taxon>
        <taxon>Multicrustacea</taxon>
        <taxon>Malacostraca</taxon>
        <taxon>Eumalacostraca</taxon>
        <taxon>Eucarida</taxon>
        <taxon>Decapoda</taxon>
        <taxon>Pleocyemata</taxon>
        <taxon>Brachyura</taxon>
        <taxon>Eubrachyura</taxon>
        <taxon>Portunoidea</taxon>
        <taxon>Portunidae</taxon>
        <taxon>Portuninae</taxon>
        <taxon>Portunus</taxon>
    </lineage>
</organism>